<dbReference type="AlphaFoldDB" id="A0A5A9Z6Y6"/>
<dbReference type="Gene3D" id="3.10.450.50">
    <property type="match status" value="1"/>
</dbReference>
<comment type="caution">
    <text evidence="2">The sequence shown here is derived from an EMBL/GenBank/DDBJ whole genome shotgun (WGS) entry which is preliminary data.</text>
</comment>
<dbReference type="Pfam" id="PF12680">
    <property type="entry name" value="SnoaL_2"/>
    <property type="match status" value="1"/>
</dbReference>
<dbReference type="InterPro" id="IPR032710">
    <property type="entry name" value="NTF2-like_dom_sf"/>
</dbReference>
<keyword evidence="3" id="KW-1185">Reference proteome</keyword>
<evidence type="ECO:0000313" key="3">
    <source>
        <dbReference type="Proteomes" id="UP000325291"/>
    </source>
</evidence>
<dbReference type="Proteomes" id="UP000325291">
    <property type="component" value="Unassembled WGS sequence"/>
</dbReference>
<evidence type="ECO:0000313" key="2">
    <source>
        <dbReference type="EMBL" id="KAA0912725.1"/>
    </source>
</evidence>
<accession>A0A5A9Z6Y6</accession>
<feature type="domain" description="SnoaL-like" evidence="1">
    <location>
        <begin position="5"/>
        <end position="100"/>
    </location>
</feature>
<evidence type="ECO:0000259" key="1">
    <source>
        <dbReference type="Pfam" id="PF12680"/>
    </source>
</evidence>
<name>A0A5A9Z6Y6_9RHOB</name>
<organism evidence="2 3">
    <name type="scientific">Aquicoccus porphyridii</name>
    <dbReference type="NCBI Taxonomy" id="1852029"/>
    <lineage>
        <taxon>Bacteria</taxon>
        <taxon>Pseudomonadati</taxon>
        <taxon>Pseudomonadota</taxon>
        <taxon>Alphaproteobacteria</taxon>
        <taxon>Rhodobacterales</taxon>
        <taxon>Paracoccaceae</taxon>
        <taxon>Aquicoccus</taxon>
    </lineage>
</organism>
<dbReference type="SUPFAM" id="SSF54427">
    <property type="entry name" value="NTF2-like"/>
    <property type="match status" value="1"/>
</dbReference>
<protein>
    <submittedName>
        <fullName evidence="2">Nuclear transport factor 2 family protein</fullName>
    </submittedName>
</protein>
<proteinExistence type="predicted"/>
<dbReference type="InterPro" id="IPR037401">
    <property type="entry name" value="SnoaL-like"/>
</dbReference>
<dbReference type="EMBL" id="VINQ01000012">
    <property type="protein sequence ID" value="KAA0912725.1"/>
    <property type="molecule type" value="Genomic_DNA"/>
</dbReference>
<gene>
    <name evidence="2" type="ORF">FLO80_14825</name>
</gene>
<dbReference type="RefSeq" id="WP_111362472.1">
    <property type="nucleotide sequence ID" value="NZ_JASHJG010000056.1"/>
</dbReference>
<reference evidence="2 3" key="1">
    <citation type="submission" date="2019-07" db="EMBL/GenBank/DDBJ databases">
        <title>Aquicoccus porphyridii gen. nov., sp. nov., isolated from a small marine red alga, Porphyridium marinum.</title>
        <authorList>
            <person name="Liu L."/>
        </authorList>
    </citation>
    <scope>NUCLEOTIDE SEQUENCE [LARGE SCALE GENOMIC DNA]</scope>
    <source>
        <strain evidence="2 3">L1 8-17</strain>
    </source>
</reference>
<sequence>MHPTIERMMEVVAKGEDSAIASLMTEKVRFLPPTYWAVWEGRDAVAAVLGHVGQVFSDFRYRRVMGAGCDWALEFQCRIDDLDAVGVDLITLNEDGLIAEFEVVMRPLKSVAALREAMNSRVATDPRFERYAKALRSGG</sequence>